<reference evidence="2 3" key="1">
    <citation type="submission" date="2024-02" db="EMBL/GenBank/DDBJ databases">
        <title>Seven novel Bacillus-like species.</title>
        <authorList>
            <person name="Liu G."/>
        </authorList>
    </citation>
    <scope>NUCLEOTIDE SEQUENCE [LARGE SCALE GENOMIC DNA]</scope>
    <source>
        <strain evidence="2 3">FJAT-52991</strain>
        <plasmid evidence="2 3">unnamed2</plasmid>
    </source>
</reference>
<dbReference type="Pfam" id="PF13157">
    <property type="entry name" value="Enas"/>
    <property type="match status" value="1"/>
</dbReference>
<dbReference type="Proteomes" id="UP001387364">
    <property type="component" value="Plasmid unnamed2"/>
</dbReference>
<dbReference type="RefSeq" id="WP_338754904.1">
    <property type="nucleotide sequence ID" value="NZ_CP147406.1"/>
</dbReference>
<name>A0ABZ2NBN0_9BACI</name>
<proteinExistence type="predicted"/>
<feature type="domain" description="Endospore appendages core" evidence="1">
    <location>
        <begin position="112"/>
        <end position="209"/>
    </location>
</feature>
<dbReference type="NCBIfam" id="NF040827">
    <property type="entry name" value="CotZ_rel"/>
    <property type="match status" value="1"/>
</dbReference>
<keyword evidence="2" id="KW-0167">Capsid protein</keyword>
<evidence type="ECO:0000313" key="2">
    <source>
        <dbReference type="EMBL" id="WXB95012.1"/>
    </source>
</evidence>
<dbReference type="EMBL" id="CP147406">
    <property type="protein sequence ID" value="WXB95012.1"/>
    <property type="molecule type" value="Genomic_DNA"/>
</dbReference>
<evidence type="ECO:0000259" key="1">
    <source>
        <dbReference type="Pfam" id="PF13157"/>
    </source>
</evidence>
<dbReference type="InterPro" id="IPR025055">
    <property type="entry name" value="Ena_core"/>
</dbReference>
<geneLocation type="plasmid" evidence="2 3">
    <name>unnamed2</name>
</geneLocation>
<keyword evidence="3" id="KW-1185">Reference proteome</keyword>
<evidence type="ECO:0000313" key="3">
    <source>
        <dbReference type="Proteomes" id="UP001387364"/>
    </source>
</evidence>
<organism evidence="2 3">
    <name type="scientific">Bacillus kandeliae</name>
    <dbReference type="NCBI Taxonomy" id="3129297"/>
    <lineage>
        <taxon>Bacteria</taxon>
        <taxon>Bacillati</taxon>
        <taxon>Bacillota</taxon>
        <taxon>Bacilli</taxon>
        <taxon>Bacillales</taxon>
        <taxon>Bacillaceae</taxon>
        <taxon>Bacillus</taxon>
    </lineage>
</organism>
<protein>
    <submittedName>
        <fullName evidence="2">CotZ-related putative spore coat protein</fullName>
    </submittedName>
</protein>
<gene>
    <name evidence="2" type="ORF">WDJ61_18715</name>
</gene>
<keyword evidence="2" id="KW-0946">Virion</keyword>
<keyword evidence="2" id="KW-0614">Plasmid</keyword>
<sequence length="218" mass="24255">MTSCFTYLFKKIETINKKKTHTLECQSALPVIIFKKNGKPLSIVGFSRGSCFESHFFTVLSINKETQCAVLEVLLCKPGKLFRTEACVTVDISCICGIEIVSIPVFDCFLEAHMTNDHFCLPFTLAKADTPKIIWSSTNQHKIKNVATISVNYEGTDPEMKLIINTKEKAIPLAVLKGQMSSITALNLLSIEVSTPNEQVKGTVEIQLNLCEKKIVHL</sequence>
<accession>A0ABZ2NBN0</accession>